<evidence type="ECO:0000313" key="4">
    <source>
        <dbReference type="Proteomes" id="UP001589647"/>
    </source>
</evidence>
<evidence type="ECO:0000259" key="2">
    <source>
        <dbReference type="Pfam" id="PF14659"/>
    </source>
</evidence>
<name>A0ABV5J0I4_9ACTN</name>
<keyword evidence="4" id="KW-1185">Reference proteome</keyword>
<gene>
    <name evidence="3" type="ORF">ACFFV7_50480</name>
</gene>
<accession>A0ABV5J0I4</accession>
<dbReference type="RefSeq" id="WP_229824080.1">
    <property type="nucleotide sequence ID" value="NZ_BMRC01000006.1"/>
</dbReference>
<proteinExistence type="predicted"/>
<comment type="caution">
    <text evidence="3">The sequence shown here is derived from an EMBL/GenBank/DDBJ whole genome shotgun (WGS) entry which is preliminary data.</text>
</comment>
<dbReference type="SUPFAM" id="SSF56349">
    <property type="entry name" value="DNA breaking-rejoining enzymes"/>
    <property type="match status" value="1"/>
</dbReference>
<dbReference type="Pfam" id="PF14659">
    <property type="entry name" value="Phage_int_SAM_3"/>
    <property type="match status" value="1"/>
</dbReference>
<evidence type="ECO:0000313" key="3">
    <source>
        <dbReference type="EMBL" id="MFB9209489.1"/>
    </source>
</evidence>
<dbReference type="EMBL" id="JBHMEI010000104">
    <property type="protein sequence ID" value="MFB9209489.1"/>
    <property type="molecule type" value="Genomic_DNA"/>
</dbReference>
<protein>
    <submittedName>
        <fullName evidence="3">N-terminal phage integrase SAM-like domain-containing protein</fullName>
    </submittedName>
</protein>
<dbReference type="InterPro" id="IPR011010">
    <property type="entry name" value="DNA_brk_join_enz"/>
</dbReference>
<feature type="domain" description="Integrase SAM-like N-terminal" evidence="2">
    <location>
        <begin position="51"/>
        <end position="102"/>
    </location>
</feature>
<sequence>MGAGDSRFRLGASGRRERVRRGGFASAEAARSAGGELLAAEVDGPLSAGCTVGQWLRYWLSVVESRLRPTTHRAYRDHVRLHLIPYLGRVKLAELSRRDVTRVFVALGRRRNRYGQPISASTLERIRAKFAGGAEPRGA</sequence>
<evidence type="ECO:0000256" key="1">
    <source>
        <dbReference type="ARBA" id="ARBA00023125"/>
    </source>
</evidence>
<organism evidence="3 4">
    <name type="scientific">Nonomuraea spiralis</name>
    <dbReference type="NCBI Taxonomy" id="46182"/>
    <lineage>
        <taxon>Bacteria</taxon>
        <taxon>Bacillati</taxon>
        <taxon>Actinomycetota</taxon>
        <taxon>Actinomycetes</taxon>
        <taxon>Streptosporangiales</taxon>
        <taxon>Streptosporangiaceae</taxon>
        <taxon>Nonomuraea</taxon>
    </lineage>
</organism>
<reference evidence="3 4" key="1">
    <citation type="submission" date="2024-09" db="EMBL/GenBank/DDBJ databases">
        <authorList>
            <person name="Sun Q."/>
            <person name="Mori K."/>
        </authorList>
    </citation>
    <scope>NUCLEOTIDE SEQUENCE [LARGE SCALE GENOMIC DNA]</scope>
    <source>
        <strain evidence="3 4">CCM 3426</strain>
    </source>
</reference>
<dbReference type="Proteomes" id="UP001589647">
    <property type="component" value="Unassembled WGS sequence"/>
</dbReference>
<dbReference type="InterPro" id="IPR004107">
    <property type="entry name" value="Integrase_SAM-like_N"/>
</dbReference>
<keyword evidence="1" id="KW-0238">DNA-binding</keyword>
<dbReference type="Gene3D" id="1.10.150.130">
    <property type="match status" value="1"/>
</dbReference>
<dbReference type="InterPro" id="IPR010998">
    <property type="entry name" value="Integrase_recombinase_N"/>
</dbReference>